<dbReference type="Proteomes" id="UP000737018">
    <property type="component" value="Unassembled WGS sequence"/>
</dbReference>
<feature type="transmembrane region" description="Helical" evidence="1">
    <location>
        <begin position="230"/>
        <end position="247"/>
    </location>
</feature>
<feature type="transmembrane region" description="Helical" evidence="1">
    <location>
        <begin position="58"/>
        <end position="77"/>
    </location>
</feature>
<keyword evidence="1" id="KW-1133">Transmembrane helix</keyword>
<name>A0A8J4RLA5_9ROSI</name>
<dbReference type="EMBL" id="JRKL02000931">
    <property type="protein sequence ID" value="KAF3967219.1"/>
    <property type="molecule type" value="Genomic_DNA"/>
</dbReference>
<dbReference type="AlphaFoldDB" id="A0A8J4RLA5"/>
<comment type="caution">
    <text evidence="2">The sequence shown here is derived from an EMBL/GenBank/DDBJ whole genome shotgun (WGS) entry which is preliminary data.</text>
</comment>
<sequence length="305" mass="35688">MDRQFSNHFPSETEGLEYEDRDVHLIIMFWGTEMPKWFNHQSVEKPIFFWVSRKFPKLAVGIVLGRLWFDGCVYISINSYKKRRYEFIRQRGIMCELYIFSPPQRSLQEHLNKSNPTDQNHVQVTYTNRYSDNENCIIRWGVHVECTCPPQESVIPNLPLLTAGHDDDDDDDDDVVDYMRELPFYVSDDKEEYQSPLVHDDDVDYWRELPFYGSNDKEEYQSPLVHDDTSMSYSLFIVVFVCFLLAFDDKLTGMVAIEGPRFPSALDVSTVLFSLVIGFAVMIPQTRIITITCHVSYILYMSCPS</sequence>
<evidence type="ECO:0000313" key="2">
    <source>
        <dbReference type="EMBL" id="KAF3967219.1"/>
    </source>
</evidence>
<accession>A0A8J4RLA5</accession>
<keyword evidence="1" id="KW-0812">Transmembrane</keyword>
<feature type="transmembrane region" description="Helical" evidence="1">
    <location>
        <begin position="262"/>
        <end position="283"/>
    </location>
</feature>
<gene>
    <name evidence="2" type="ORF">CMV_008760</name>
</gene>
<reference evidence="2" key="1">
    <citation type="submission" date="2020-03" db="EMBL/GenBank/DDBJ databases">
        <title>Castanea mollissima Vanexum genome sequencing.</title>
        <authorList>
            <person name="Staton M."/>
        </authorList>
    </citation>
    <scope>NUCLEOTIDE SEQUENCE</scope>
    <source>
        <tissue evidence="2">Leaf</tissue>
    </source>
</reference>
<protein>
    <submittedName>
        <fullName evidence="2">Uncharacterized protein</fullName>
    </submittedName>
</protein>
<evidence type="ECO:0000313" key="3">
    <source>
        <dbReference type="Proteomes" id="UP000737018"/>
    </source>
</evidence>
<keyword evidence="3" id="KW-1185">Reference proteome</keyword>
<keyword evidence="1" id="KW-0472">Membrane</keyword>
<proteinExistence type="predicted"/>
<evidence type="ECO:0000256" key="1">
    <source>
        <dbReference type="SAM" id="Phobius"/>
    </source>
</evidence>
<organism evidence="2 3">
    <name type="scientific">Castanea mollissima</name>
    <name type="common">Chinese chestnut</name>
    <dbReference type="NCBI Taxonomy" id="60419"/>
    <lineage>
        <taxon>Eukaryota</taxon>
        <taxon>Viridiplantae</taxon>
        <taxon>Streptophyta</taxon>
        <taxon>Embryophyta</taxon>
        <taxon>Tracheophyta</taxon>
        <taxon>Spermatophyta</taxon>
        <taxon>Magnoliopsida</taxon>
        <taxon>eudicotyledons</taxon>
        <taxon>Gunneridae</taxon>
        <taxon>Pentapetalae</taxon>
        <taxon>rosids</taxon>
        <taxon>fabids</taxon>
        <taxon>Fagales</taxon>
        <taxon>Fagaceae</taxon>
        <taxon>Castanea</taxon>
    </lineage>
</organism>